<dbReference type="Pfam" id="PF19279">
    <property type="entry name" value="YegS_C"/>
    <property type="match status" value="1"/>
</dbReference>
<dbReference type="GO" id="GO:0005524">
    <property type="term" value="F:ATP binding"/>
    <property type="evidence" value="ECO:0007669"/>
    <property type="project" value="UniProtKB-KW"/>
</dbReference>
<evidence type="ECO:0000313" key="6">
    <source>
        <dbReference type="EMBL" id="EOR96380.1"/>
    </source>
</evidence>
<dbReference type="PROSITE" id="PS50146">
    <property type="entry name" value="DAGK"/>
    <property type="match status" value="1"/>
</dbReference>
<sequence length="304" mass="34206">MSGMKIAKLLHNPAAGDENHTREELIQQIKSRGFNTIYHSLKEKDFLRVIEDEVDFIIVAGGDGTVRKVVKKLLERRVLDKNFPIALLPMGTANNISKTLGITASHIDIIKSWINREVKKIDIGKIYNFAAANFFIEGLGFGVFPRLIKEMINVDEVLIDTPEKEIKYALHKLKQITSTYEAKYCHIIIDGDSYSGKYLLVEVLNMTSIGPNLVLAPDADPGDGFLEVVLIAESQKNDLDKYIKHKLNGMDSKLSFPPIKAKSVVMRWGGHMLHVDDQLIMLEEDTIIKIELLPGVLQFLVPNK</sequence>
<dbReference type="PANTHER" id="PTHR12358:SF54">
    <property type="entry name" value="SPHINGOSINE KINASE RELATED PROTEIN"/>
    <property type="match status" value="1"/>
</dbReference>
<dbReference type="Gene3D" id="3.40.50.10330">
    <property type="entry name" value="Probable inorganic polyphosphate/atp-NAD kinase, domain 1"/>
    <property type="match status" value="1"/>
</dbReference>
<dbReference type="eggNOG" id="COG1597">
    <property type="taxonomic scope" value="Bacteria"/>
</dbReference>
<dbReference type="SUPFAM" id="SSF111331">
    <property type="entry name" value="NAD kinase/diacylglycerol kinase-like"/>
    <property type="match status" value="1"/>
</dbReference>
<dbReference type="STRING" id="1150600.ADIARSV_0422"/>
<dbReference type="PANTHER" id="PTHR12358">
    <property type="entry name" value="SPHINGOSINE KINASE"/>
    <property type="match status" value="1"/>
</dbReference>
<dbReference type="AlphaFoldDB" id="R9GXZ1"/>
<keyword evidence="4" id="KW-0067">ATP-binding</keyword>
<dbReference type="Proteomes" id="UP000014174">
    <property type="component" value="Unassembled WGS sequence"/>
</dbReference>
<keyword evidence="1" id="KW-0808">Transferase</keyword>
<reference evidence="6 7" key="1">
    <citation type="journal article" date="2013" name="Genome Announc.">
        <title>Draft Genome Sequence of Arcticibacter svalbardensis Strain MN12-7T, a Member of the Family Sphingobacteriaceae Isolated from an Arctic Soil Sample.</title>
        <authorList>
            <person name="Shivaji S."/>
            <person name="Ara S."/>
            <person name="Prasad S."/>
            <person name="Manasa B.P."/>
            <person name="Begum Z."/>
            <person name="Singh A."/>
            <person name="Kumar Pinnaka A."/>
        </authorList>
    </citation>
    <scope>NUCLEOTIDE SEQUENCE [LARGE SCALE GENOMIC DNA]</scope>
    <source>
        <strain evidence="6 7">MN12-7</strain>
    </source>
</reference>
<comment type="caution">
    <text evidence="6">The sequence shown here is derived from an EMBL/GenBank/DDBJ whole genome shotgun (WGS) entry which is preliminary data.</text>
</comment>
<evidence type="ECO:0000256" key="2">
    <source>
        <dbReference type="ARBA" id="ARBA00022741"/>
    </source>
</evidence>
<dbReference type="GO" id="GO:0016301">
    <property type="term" value="F:kinase activity"/>
    <property type="evidence" value="ECO:0007669"/>
    <property type="project" value="UniProtKB-KW"/>
</dbReference>
<dbReference type="Pfam" id="PF00781">
    <property type="entry name" value="DAGK_cat"/>
    <property type="match status" value="1"/>
</dbReference>
<dbReference type="InterPro" id="IPR001206">
    <property type="entry name" value="Diacylglycerol_kinase_cat_dom"/>
</dbReference>
<feature type="domain" description="DAGKc" evidence="5">
    <location>
        <begin position="2"/>
        <end position="133"/>
    </location>
</feature>
<name>R9GXZ1_9SPHI</name>
<dbReference type="InterPro" id="IPR016064">
    <property type="entry name" value="NAD/diacylglycerol_kinase_sf"/>
</dbReference>
<accession>R9GXZ1</accession>
<dbReference type="InterPro" id="IPR050187">
    <property type="entry name" value="Lipid_Phosphate_FormReg"/>
</dbReference>
<evidence type="ECO:0000256" key="1">
    <source>
        <dbReference type="ARBA" id="ARBA00022679"/>
    </source>
</evidence>
<dbReference type="Gene3D" id="2.60.200.40">
    <property type="match status" value="1"/>
</dbReference>
<keyword evidence="2" id="KW-0547">Nucleotide-binding</keyword>
<dbReference type="EMBL" id="AQPN01000015">
    <property type="protein sequence ID" value="EOR96380.1"/>
    <property type="molecule type" value="Genomic_DNA"/>
</dbReference>
<organism evidence="6 7">
    <name type="scientific">Arcticibacter svalbardensis MN12-7</name>
    <dbReference type="NCBI Taxonomy" id="1150600"/>
    <lineage>
        <taxon>Bacteria</taxon>
        <taxon>Pseudomonadati</taxon>
        <taxon>Bacteroidota</taxon>
        <taxon>Sphingobacteriia</taxon>
        <taxon>Sphingobacteriales</taxon>
        <taxon>Sphingobacteriaceae</taxon>
        <taxon>Arcticibacter</taxon>
    </lineage>
</organism>
<gene>
    <name evidence="6" type="ORF">ADIARSV_0422</name>
</gene>
<evidence type="ECO:0000313" key="7">
    <source>
        <dbReference type="Proteomes" id="UP000014174"/>
    </source>
</evidence>
<evidence type="ECO:0000259" key="5">
    <source>
        <dbReference type="PROSITE" id="PS50146"/>
    </source>
</evidence>
<dbReference type="InterPro" id="IPR017438">
    <property type="entry name" value="ATP-NAD_kinase_N"/>
</dbReference>
<evidence type="ECO:0000256" key="3">
    <source>
        <dbReference type="ARBA" id="ARBA00022777"/>
    </source>
</evidence>
<proteinExistence type="predicted"/>
<dbReference type="SMART" id="SM00046">
    <property type="entry name" value="DAGKc"/>
    <property type="match status" value="1"/>
</dbReference>
<keyword evidence="7" id="KW-1185">Reference proteome</keyword>
<keyword evidence="3" id="KW-0418">Kinase</keyword>
<dbReference type="InterPro" id="IPR045540">
    <property type="entry name" value="YegS/DAGK_C"/>
</dbReference>
<evidence type="ECO:0000256" key="4">
    <source>
        <dbReference type="ARBA" id="ARBA00022840"/>
    </source>
</evidence>
<protein>
    <submittedName>
        <fullName evidence="6">Transcription regulator</fullName>
    </submittedName>
</protein>